<reference evidence="1" key="1">
    <citation type="journal article" date="2015" name="Nature">
        <title>Complex archaea that bridge the gap between prokaryotes and eukaryotes.</title>
        <authorList>
            <person name="Spang A."/>
            <person name="Saw J.H."/>
            <person name="Jorgensen S.L."/>
            <person name="Zaremba-Niedzwiedzka K."/>
            <person name="Martijn J."/>
            <person name="Lind A.E."/>
            <person name="van Eijk R."/>
            <person name="Schleper C."/>
            <person name="Guy L."/>
            <person name="Ettema T.J."/>
        </authorList>
    </citation>
    <scope>NUCLEOTIDE SEQUENCE</scope>
</reference>
<proteinExistence type="predicted"/>
<name>A0A0F9R4C5_9ZZZZ</name>
<dbReference type="AlphaFoldDB" id="A0A0F9R4C5"/>
<organism evidence="1">
    <name type="scientific">marine sediment metagenome</name>
    <dbReference type="NCBI Taxonomy" id="412755"/>
    <lineage>
        <taxon>unclassified sequences</taxon>
        <taxon>metagenomes</taxon>
        <taxon>ecological metagenomes</taxon>
    </lineage>
</organism>
<evidence type="ECO:0000313" key="1">
    <source>
        <dbReference type="EMBL" id="KKN20146.1"/>
    </source>
</evidence>
<sequence length="178" mass="19957">MAGNVDYTKFAGNPFNQMVEPLDYSDKYAPTAKTYHGITLVVNGNVLGRIQSWDNSGAYSRNGEHIFELNNRTFGRPIDYVPGIATGYTITASVAELWGAEIEIQTGSSTRYTDLISQVRPFESQEFWFRGAEPYEVWTYLGCWLQDRNETGYTSDGDTRVISAFNFAYVSRSHTAGA</sequence>
<accession>A0A0F9R4C5</accession>
<dbReference type="EMBL" id="LAZR01003269">
    <property type="protein sequence ID" value="KKN20146.1"/>
    <property type="molecule type" value="Genomic_DNA"/>
</dbReference>
<protein>
    <submittedName>
        <fullName evidence="1">Uncharacterized protein</fullName>
    </submittedName>
</protein>
<comment type="caution">
    <text evidence="1">The sequence shown here is derived from an EMBL/GenBank/DDBJ whole genome shotgun (WGS) entry which is preliminary data.</text>
</comment>
<gene>
    <name evidence="1" type="ORF">LCGC14_0938570</name>
</gene>